<comment type="caution">
    <text evidence="2">The sequence shown here is derived from an EMBL/GenBank/DDBJ whole genome shotgun (WGS) entry which is preliminary data.</text>
</comment>
<organism evidence="2 3">
    <name type="scientific">Pedobacter flavus</name>
    <dbReference type="NCBI Taxonomy" id="3113906"/>
    <lineage>
        <taxon>Bacteria</taxon>
        <taxon>Pseudomonadati</taxon>
        <taxon>Bacteroidota</taxon>
        <taxon>Sphingobacteriia</taxon>
        <taxon>Sphingobacteriales</taxon>
        <taxon>Sphingobacteriaceae</taxon>
        <taxon>Pedobacter</taxon>
    </lineage>
</organism>
<keyword evidence="3" id="KW-1185">Reference proteome</keyword>
<reference evidence="2 3" key="1">
    <citation type="submission" date="2024-01" db="EMBL/GenBank/DDBJ databases">
        <title>Pedobacter sp. nov., isolated from oil-contaminated soil.</title>
        <authorList>
            <person name="Le N.T.T."/>
        </authorList>
    </citation>
    <scope>NUCLEOTIDE SEQUENCE [LARGE SCALE GENOMIC DNA]</scope>
    <source>
        <strain evidence="2 3">VNH31</strain>
    </source>
</reference>
<evidence type="ECO:0000313" key="3">
    <source>
        <dbReference type="Proteomes" id="UP001337681"/>
    </source>
</evidence>
<evidence type="ECO:0000313" key="2">
    <source>
        <dbReference type="EMBL" id="MEE1884147.1"/>
    </source>
</evidence>
<name>A0ABU7GZ97_9SPHI</name>
<feature type="chain" id="PRO_5045648271" description="Outer membrane insertion C-signal" evidence="1">
    <location>
        <begin position="24"/>
        <end position="158"/>
    </location>
</feature>
<evidence type="ECO:0000256" key="1">
    <source>
        <dbReference type="SAM" id="SignalP"/>
    </source>
</evidence>
<keyword evidence="1" id="KW-0732">Signal</keyword>
<dbReference type="RefSeq" id="WP_330145065.1">
    <property type="nucleotide sequence ID" value="NZ_JAZDQU010000001.1"/>
</dbReference>
<dbReference type="EMBL" id="JAZDQU010000001">
    <property type="protein sequence ID" value="MEE1884147.1"/>
    <property type="molecule type" value="Genomic_DNA"/>
</dbReference>
<feature type="signal peptide" evidence="1">
    <location>
        <begin position="1"/>
        <end position="23"/>
    </location>
</feature>
<sequence length="158" mass="16590">MKRLLLAIVFGVVLAASSSEAQAQVNGSSYKTAGGLRIDVGDGASGFGLNVKHFLTSTGAIDANLIFFDGGAVGLGGEYQYNGNVNGASGLKYYAGIGPNFIFGNNNTEVQIRPVLGLDYKIINAPLNFAFDWRPSLTVTDGPSEAGRFGISVRFAFK</sequence>
<evidence type="ECO:0008006" key="4">
    <source>
        <dbReference type="Google" id="ProtNLM"/>
    </source>
</evidence>
<accession>A0ABU7GZ97</accession>
<proteinExistence type="predicted"/>
<protein>
    <recommendedName>
        <fullName evidence="4">Outer membrane insertion C-signal</fullName>
    </recommendedName>
</protein>
<gene>
    <name evidence="2" type="ORF">VRU49_01830</name>
</gene>
<dbReference type="Proteomes" id="UP001337681">
    <property type="component" value="Unassembled WGS sequence"/>
</dbReference>